<dbReference type="InterPro" id="IPR038063">
    <property type="entry name" value="Transpep_catalytic_dom"/>
</dbReference>
<dbReference type="GO" id="GO:0016740">
    <property type="term" value="F:transferase activity"/>
    <property type="evidence" value="ECO:0007669"/>
    <property type="project" value="UniProtKB-KW"/>
</dbReference>
<dbReference type="PANTHER" id="PTHR30582:SF2">
    <property type="entry name" value="L,D-TRANSPEPTIDASE YCIB-RELATED"/>
    <property type="match status" value="1"/>
</dbReference>
<feature type="chain" id="PRO_5040245270" evidence="8">
    <location>
        <begin position="22"/>
        <end position="327"/>
    </location>
</feature>
<dbReference type="GO" id="GO:0005576">
    <property type="term" value="C:extracellular region"/>
    <property type="evidence" value="ECO:0007669"/>
    <property type="project" value="TreeGrafter"/>
</dbReference>
<reference evidence="10" key="1">
    <citation type="submission" date="2021-06" db="EMBL/GenBank/DDBJ databases">
        <title>50 bacteria genomes isolated from Dapeng, Shenzhen, China.</title>
        <authorList>
            <person name="Zheng W."/>
            <person name="Yu S."/>
            <person name="Huang Y."/>
        </authorList>
    </citation>
    <scope>NUCLEOTIDE SEQUENCE</scope>
    <source>
        <strain evidence="10">DP4N28-2</strain>
    </source>
</reference>
<dbReference type="PROSITE" id="PS52029">
    <property type="entry name" value="LD_TPASE"/>
    <property type="match status" value="1"/>
</dbReference>
<feature type="domain" description="L,D-TPase catalytic" evidence="9">
    <location>
        <begin position="56"/>
        <end position="165"/>
    </location>
</feature>
<dbReference type="GO" id="GO:0071555">
    <property type="term" value="P:cell wall organization"/>
    <property type="evidence" value="ECO:0007669"/>
    <property type="project" value="UniProtKB-UniRule"/>
</dbReference>
<evidence type="ECO:0000256" key="8">
    <source>
        <dbReference type="SAM" id="SignalP"/>
    </source>
</evidence>
<dbReference type="AlphaFoldDB" id="A0A9Q3S2P0"/>
<dbReference type="CDD" id="cd16913">
    <property type="entry name" value="YkuD_like"/>
    <property type="match status" value="1"/>
</dbReference>
<dbReference type="GO" id="GO:0071972">
    <property type="term" value="F:peptidoglycan L,D-transpeptidase activity"/>
    <property type="evidence" value="ECO:0007669"/>
    <property type="project" value="TreeGrafter"/>
</dbReference>
<keyword evidence="3" id="KW-0808">Transferase</keyword>
<keyword evidence="6 7" id="KW-0961">Cell wall biogenesis/degradation</keyword>
<gene>
    <name evidence="10" type="ORF">KUV31_10755</name>
</gene>
<dbReference type="NCBIfam" id="NF004785">
    <property type="entry name" value="PRK06132.1-2"/>
    <property type="match status" value="1"/>
</dbReference>
<evidence type="ECO:0000259" key="9">
    <source>
        <dbReference type="PROSITE" id="PS52029"/>
    </source>
</evidence>
<dbReference type="InterPro" id="IPR016915">
    <property type="entry name" value="UCP029342"/>
</dbReference>
<dbReference type="Gene3D" id="2.40.440.10">
    <property type="entry name" value="L,D-transpeptidase catalytic domain-like"/>
    <property type="match status" value="1"/>
</dbReference>
<evidence type="ECO:0000256" key="2">
    <source>
        <dbReference type="ARBA" id="ARBA00005992"/>
    </source>
</evidence>
<dbReference type="PIRSF" id="PIRSF029342">
    <property type="entry name" value="UCP029342_ErfK/YbiS/YcfS/YnhG"/>
    <property type="match status" value="1"/>
</dbReference>
<feature type="signal peptide" evidence="8">
    <location>
        <begin position="1"/>
        <end position="21"/>
    </location>
</feature>
<evidence type="ECO:0000313" key="10">
    <source>
        <dbReference type="EMBL" id="MBY6218817.1"/>
    </source>
</evidence>
<dbReference type="InterPro" id="IPR005490">
    <property type="entry name" value="LD_TPept_cat_dom"/>
</dbReference>
<evidence type="ECO:0000256" key="4">
    <source>
        <dbReference type="ARBA" id="ARBA00022960"/>
    </source>
</evidence>
<sequence length="327" mass="34623">MRSTALALAIAVACTPVAALAQGAKVTSPVELAQRASELKPGEWVWAPEISPEGPVVVYVDLTRQVADIYRNGIRIGVSTVSTGKPGHETPTGVFKILQKDRNHHSSTYNNAPMPFQQRLTWDGVALHAGGLPGYPESHGCVHLPYNFAHELFGTTSMGGTVIVQGRAGAPVKIPAAGVLSPATVDGLPQGYQPLQSTYRWEEEEGAEGPLAVVVSTSDQEMVVLRNGVEVGRSRVELPGAPSATMVATLTVDAQGAPHWSLVPLPGHHKDDTHAADATALSRLRMPHGMLTRLKREMAPGTHVLITHARVSAETTAVPITVLAANE</sequence>
<comment type="pathway">
    <text evidence="1 7">Cell wall biogenesis; peptidoglycan biosynthesis.</text>
</comment>
<feature type="active site" description="Proton donor/acceptor" evidence="7">
    <location>
        <position position="128"/>
    </location>
</feature>
<comment type="similarity">
    <text evidence="2">Belongs to the YkuD family.</text>
</comment>
<accession>A0A9Q3S2P0</accession>
<dbReference type="GO" id="GO:0008360">
    <property type="term" value="P:regulation of cell shape"/>
    <property type="evidence" value="ECO:0007669"/>
    <property type="project" value="UniProtKB-UniRule"/>
</dbReference>
<keyword evidence="4 7" id="KW-0133">Cell shape</keyword>
<comment type="caution">
    <text evidence="10">The sequence shown here is derived from an EMBL/GenBank/DDBJ whole genome shotgun (WGS) entry which is preliminary data.</text>
</comment>
<protein>
    <submittedName>
        <fullName evidence="10">L,D-transpeptidase</fullName>
    </submittedName>
</protein>
<evidence type="ECO:0000256" key="3">
    <source>
        <dbReference type="ARBA" id="ARBA00022679"/>
    </source>
</evidence>
<dbReference type="Proteomes" id="UP000824927">
    <property type="component" value="Unassembled WGS sequence"/>
</dbReference>
<dbReference type="GO" id="GO:0018104">
    <property type="term" value="P:peptidoglycan-protein cross-linking"/>
    <property type="evidence" value="ECO:0007669"/>
    <property type="project" value="TreeGrafter"/>
</dbReference>
<dbReference type="InterPro" id="IPR050979">
    <property type="entry name" value="LD-transpeptidase"/>
</dbReference>
<keyword evidence="8" id="KW-0732">Signal</keyword>
<feature type="active site" description="Nucleophile" evidence="7">
    <location>
        <position position="141"/>
    </location>
</feature>
<evidence type="ECO:0000256" key="5">
    <source>
        <dbReference type="ARBA" id="ARBA00022984"/>
    </source>
</evidence>
<dbReference type="Pfam" id="PF03734">
    <property type="entry name" value="YkuD"/>
    <property type="match status" value="1"/>
</dbReference>
<name>A0A9Q3S2P0_9SPHN</name>
<evidence type="ECO:0000256" key="6">
    <source>
        <dbReference type="ARBA" id="ARBA00023316"/>
    </source>
</evidence>
<organism evidence="10 11">
    <name type="scientific">Qipengyuania aquimaris</name>
    <dbReference type="NCBI Taxonomy" id="255984"/>
    <lineage>
        <taxon>Bacteria</taxon>
        <taxon>Pseudomonadati</taxon>
        <taxon>Pseudomonadota</taxon>
        <taxon>Alphaproteobacteria</taxon>
        <taxon>Sphingomonadales</taxon>
        <taxon>Erythrobacteraceae</taxon>
        <taxon>Qipengyuania</taxon>
    </lineage>
</organism>
<evidence type="ECO:0000313" key="11">
    <source>
        <dbReference type="Proteomes" id="UP000824927"/>
    </source>
</evidence>
<dbReference type="RefSeq" id="WP_222405513.1">
    <property type="nucleotide sequence ID" value="NZ_JAHVKP010000001.1"/>
</dbReference>
<dbReference type="PANTHER" id="PTHR30582">
    <property type="entry name" value="L,D-TRANSPEPTIDASE"/>
    <property type="match status" value="1"/>
</dbReference>
<dbReference type="EMBL" id="JAHVKP010000001">
    <property type="protein sequence ID" value="MBY6218817.1"/>
    <property type="molecule type" value="Genomic_DNA"/>
</dbReference>
<dbReference type="SUPFAM" id="SSF141523">
    <property type="entry name" value="L,D-transpeptidase catalytic domain-like"/>
    <property type="match status" value="1"/>
</dbReference>
<keyword evidence="5 7" id="KW-0573">Peptidoglycan synthesis</keyword>
<evidence type="ECO:0000256" key="1">
    <source>
        <dbReference type="ARBA" id="ARBA00004752"/>
    </source>
</evidence>
<proteinExistence type="inferred from homology"/>
<evidence type="ECO:0000256" key="7">
    <source>
        <dbReference type="PROSITE-ProRule" id="PRU01373"/>
    </source>
</evidence>